<dbReference type="PANTHER" id="PTHR47485:SF1">
    <property type="entry name" value="THYLAKOID LUMENAL 17.4 KDA PROTEIN, CHLOROPLASTIC"/>
    <property type="match status" value="1"/>
</dbReference>
<dbReference type="EMBL" id="JBANDL010000002">
    <property type="protein sequence ID" value="MEI2455159.1"/>
    <property type="molecule type" value="Genomic_DNA"/>
</dbReference>
<dbReference type="PANTHER" id="PTHR47485">
    <property type="entry name" value="THYLAKOID LUMENAL 17.4 KDA PROTEIN, CHLOROPLASTIC"/>
    <property type="match status" value="1"/>
</dbReference>
<evidence type="ECO:0000256" key="1">
    <source>
        <dbReference type="ARBA" id="ARBA00022737"/>
    </source>
</evidence>
<keyword evidence="5" id="KW-1185">Reference proteome</keyword>
<evidence type="ECO:0000313" key="4">
    <source>
        <dbReference type="EMBL" id="MEI2455159.1"/>
    </source>
</evidence>
<dbReference type="InterPro" id="IPR018683">
    <property type="entry name" value="DUF2169"/>
</dbReference>
<dbReference type="RefSeq" id="WP_336131776.1">
    <property type="nucleotide sequence ID" value="NZ_JBANDL010000002.1"/>
</dbReference>
<reference evidence="4 5" key="1">
    <citation type="submission" date="2024-02" db="EMBL/GenBank/DDBJ databases">
        <title>Lysobacter Genome Sequencing and Mining.</title>
        <authorList>
            <person name="Bierman J."/>
            <person name="Walker M.C."/>
        </authorList>
    </citation>
    <scope>NUCLEOTIDE SEQUENCE [LARGE SCALE GENOMIC DNA]</scope>
    <source>
        <strain evidence="4 5">PB6250</strain>
    </source>
</reference>
<accession>A0ABU8D2B0</accession>
<name>A0ABU8D2B0_9GAMM</name>
<dbReference type="SUPFAM" id="SSF141571">
    <property type="entry name" value="Pentapeptide repeat-like"/>
    <property type="match status" value="2"/>
</dbReference>
<organism evidence="4 5">
    <name type="scientific">Lysobacter firmicutimachus</name>
    <dbReference type="NCBI Taxonomy" id="1792846"/>
    <lineage>
        <taxon>Bacteria</taxon>
        <taxon>Pseudomonadati</taxon>
        <taxon>Pseudomonadota</taxon>
        <taxon>Gammaproteobacteria</taxon>
        <taxon>Lysobacterales</taxon>
        <taxon>Lysobacteraceae</taxon>
        <taxon>Lysobacter</taxon>
    </lineage>
</organism>
<evidence type="ECO:0000259" key="3">
    <source>
        <dbReference type="Pfam" id="PF09937"/>
    </source>
</evidence>
<dbReference type="Proteomes" id="UP001387215">
    <property type="component" value="Unassembled WGS sequence"/>
</dbReference>
<dbReference type="Pfam" id="PF00805">
    <property type="entry name" value="Pentapeptide"/>
    <property type="match status" value="4"/>
</dbReference>
<evidence type="ECO:0000313" key="5">
    <source>
        <dbReference type="Proteomes" id="UP001387215"/>
    </source>
</evidence>
<comment type="caution">
    <text evidence="4">The sequence shown here is derived from an EMBL/GenBank/DDBJ whole genome shotgun (WGS) entry which is preliminary data.</text>
</comment>
<feature type="domain" description="DUF2169" evidence="3">
    <location>
        <begin position="20"/>
        <end position="297"/>
    </location>
</feature>
<proteinExistence type="predicted"/>
<dbReference type="Pfam" id="PF09937">
    <property type="entry name" value="DUF2169"/>
    <property type="match status" value="1"/>
</dbReference>
<dbReference type="Gene3D" id="2.160.20.80">
    <property type="entry name" value="E3 ubiquitin-protein ligase SopA"/>
    <property type="match status" value="3"/>
</dbReference>
<evidence type="ECO:0000256" key="2">
    <source>
        <dbReference type="SAM" id="MobiDB-lite"/>
    </source>
</evidence>
<dbReference type="InterPro" id="IPR001646">
    <property type="entry name" value="5peptide_repeat"/>
</dbReference>
<keyword evidence="1" id="KW-0677">Repeat</keyword>
<protein>
    <submittedName>
        <fullName evidence="4">DUF2169 domain-containing protein</fullName>
    </submittedName>
</protein>
<sequence length="856" mass="94433">MRTTKPTHLSYLTRCFRDRGSEHLGLAVAALVNLGAKPKLGSDQDLWRLVGEEVSPMPLDEAVPKGCPEYLVSGYAYPEPGQASAERGHVRVRIAGKEKQLQVHGDRCWLNAFETSDPAPYDRMRLDWKHAYGGPGYDANPDGIGASGTATGQTGLRRVPNVEYADYAQGRAGAETAPASFAPLPPAWPQRSALYGRTDDHWLKHDYPGLPHDHDRRYYNLAPADQQLAGCSAFPSAAEYEILGMHPERARLHGRLPALRARAFVLRRGSDELEETALRLTTAWFFPHREQAILIYHGQVQVQAFDASDLFGLLLAGEQEGQERPRSWYRQVLQWRNDPTHGALYCLRDRDLLPVEWLPDAAETGTRSVAPRLQRELDRAKRRLHEVPPPGHGVDALPDPELKMPALPAVDALPEFVQQTQRRSERELAEIRKISADALAEEHIERARSAASPHGKSVAAPPAPHGPPKLARPELSVTTEHAPRGCDAAALERHLQRCERDLLVGYRLSAQHQAPAPRLDAAASEALRERVAAAHARGDALAAIDLTGADLRGLNLRGARLEGALLEGADLSDADLSSACLDEAVFVRCNLTRTRLSAAVGRRSNFAQAICEEADFSRCELDEANFEGVRLHRCTFSSATVQRGRFDRAMLDRIDFGSAQLGQLMLIGNTLNDIDLRRAKLRKIVFSQCRLRDIDLSDSDIENLALLDTQVEGDIRLLRARVCKAALGGAVLPRIDFSHACLTEVNFRDARLRGARFVSAQIRASDLTDADLSEADLSRVKIHDGLMVRTTLRGADLSSSDLIGAYLRGAHLEGANLESANLFRAHLSEVSLDRSTRLHGAYLEKSIAYPAREQSL</sequence>
<feature type="region of interest" description="Disordered" evidence="2">
    <location>
        <begin position="446"/>
        <end position="472"/>
    </location>
</feature>
<gene>
    <name evidence="4" type="ORF">V2J18_10780</name>
</gene>